<dbReference type="Proteomes" id="UP000039021">
    <property type="component" value="Unassembled WGS sequence"/>
</dbReference>
<dbReference type="AlphaFoldDB" id="A0A916PHB9"/>
<comment type="caution">
    <text evidence="1">The sequence shown here is derived from an EMBL/GenBank/DDBJ whole genome shotgun (WGS) entry which is preliminary data.</text>
</comment>
<reference evidence="2" key="1">
    <citation type="submission" date="2015-03" db="EMBL/GenBank/DDBJ databases">
        <authorList>
            <consortium name="Pathogen Informatics"/>
        </authorList>
    </citation>
    <scope>NUCLEOTIDE SEQUENCE [LARGE SCALE GENOMIC DNA]</scope>
    <source>
        <strain evidence="2">N09902308</strain>
    </source>
</reference>
<protein>
    <submittedName>
        <fullName evidence="1">Uncharacterized protein</fullName>
    </submittedName>
</protein>
<gene>
    <name evidence="1" type="ORF">ERS007739_04491</name>
</gene>
<dbReference type="EMBL" id="CSBK01002830">
    <property type="protein sequence ID" value="CPA28271.1"/>
    <property type="molecule type" value="Genomic_DNA"/>
</dbReference>
<evidence type="ECO:0000313" key="1">
    <source>
        <dbReference type="EMBL" id="CPA28271.1"/>
    </source>
</evidence>
<sequence>MRAAEQLAGPQDGQHQVEFLLPRWVLPEDVQPVADLDVLDLAQPAVDV</sequence>
<evidence type="ECO:0000313" key="2">
    <source>
        <dbReference type="Proteomes" id="UP000039021"/>
    </source>
</evidence>
<name>A0A916PHB9_MYCTX</name>
<proteinExistence type="predicted"/>
<accession>A0A916PHB9</accession>
<organism evidence="1 2">
    <name type="scientific">Mycobacterium tuberculosis</name>
    <dbReference type="NCBI Taxonomy" id="1773"/>
    <lineage>
        <taxon>Bacteria</taxon>
        <taxon>Bacillati</taxon>
        <taxon>Actinomycetota</taxon>
        <taxon>Actinomycetes</taxon>
        <taxon>Mycobacteriales</taxon>
        <taxon>Mycobacteriaceae</taxon>
        <taxon>Mycobacterium</taxon>
        <taxon>Mycobacterium tuberculosis complex</taxon>
    </lineage>
</organism>